<sequence length="313" mass="36102">MTYQGAAQVKFLATLRDNPQLATLVRVYHIPTHDVSDGSLSWQLVLCCIKQMTNLKELVYLSLFAKSENPFPQVSEGEEIPFQLERFVWAVEGRHRQDGVTQFLRTQHKLKFLQLSCQLNQNIPSDIVPDLHTLDGDVDLICAALPGRSISKLYWREYPWRAHRPWSYFNILFHASQLEELSGIRGLSISMETLSRLFSSQLQNGLRRLQNVEVLEICTNQAMSNLINITKKFPCLKRFIIRPDVSKVPFPYPTVVEKIYRSEEIQSEVAALFKASPSLVYVDIWVGDLLFKRWEVNVLVPELVIVPVEKMLE</sequence>
<evidence type="ECO:0000313" key="1">
    <source>
        <dbReference type="EMBL" id="KAG5167872.1"/>
    </source>
</evidence>
<dbReference type="OrthoDB" id="3048034at2759"/>
<dbReference type="SUPFAM" id="SSF52047">
    <property type="entry name" value="RNI-like"/>
    <property type="match status" value="1"/>
</dbReference>
<gene>
    <name evidence="1" type="ORF">JR316_006463</name>
</gene>
<dbReference type="AlphaFoldDB" id="A0A8H7XVN4"/>
<comment type="caution">
    <text evidence="1">The sequence shown here is derived from an EMBL/GenBank/DDBJ whole genome shotgun (WGS) entry which is preliminary data.</text>
</comment>
<protein>
    <submittedName>
        <fullName evidence="1">Uncharacterized protein</fullName>
    </submittedName>
</protein>
<reference evidence="1" key="1">
    <citation type="submission" date="2021-02" db="EMBL/GenBank/DDBJ databases">
        <title>Psilocybe cubensis genome.</title>
        <authorList>
            <person name="Mckernan K.J."/>
            <person name="Crawford S."/>
            <person name="Trippe A."/>
            <person name="Kane L.T."/>
            <person name="Mclaughlin S."/>
        </authorList>
    </citation>
    <scope>NUCLEOTIDE SEQUENCE [LARGE SCALE GENOMIC DNA]</scope>
    <source>
        <strain evidence="1">MGC-MH-2018</strain>
    </source>
</reference>
<organism evidence="1">
    <name type="scientific">Psilocybe cubensis</name>
    <name type="common">Psychedelic mushroom</name>
    <name type="synonym">Stropharia cubensis</name>
    <dbReference type="NCBI Taxonomy" id="181762"/>
    <lineage>
        <taxon>Eukaryota</taxon>
        <taxon>Fungi</taxon>
        <taxon>Dikarya</taxon>
        <taxon>Basidiomycota</taxon>
        <taxon>Agaricomycotina</taxon>
        <taxon>Agaricomycetes</taxon>
        <taxon>Agaricomycetidae</taxon>
        <taxon>Agaricales</taxon>
        <taxon>Agaricineae</taxon>
        <taxon>Strophariaceae</taxon>
        <taxon>Psilocybe</taxon>
    </lineage>
</organism>
<accession>A0A8H7XVN4</accession>
<name>A0A8H7XVN4_PSICU</name>
<proteinExistence type="predicted"/>
<dbReference type="EMBL" id="JAFIQS010000006">
    <property type="protein sequence ID" value="KAG5167872.1"/>
    <property type="molecule type" value="Genomic_DNA"/>
</dbReference>